<comment type="caution">
    <text evidence="2">The sequence shown here is derived from an EMBL/GenBank/DDBJ whole genome shotgun (WGS) entry which is preliminary data.</text>
</comment>
<sequence>MINFPLIVDYSKYHDVRIDNQLETETFVPDVVALQTLQDLTRWAHEGELLPYKPANFPRSMTRSRMRVAPGWRTRLRRLVTTTTQVHLAGWRLPPPPASLTEPQYAGKVASSYPNDDDAVLFLYSRYVEKYGWGWVAKMAQQSIDFDRGTNVAGELVRSGEKAIGVGTSAGSSPISFVGGNGTEYLSWGQRVGILSKAKHPAAAKLFMNWVMPEEVQTPTKSVRTDISTTKPWDIPEANMAAFPKFMEDREAAEQWRQTFTLYFGEVQGKPSPE</sequence>
<keyword evidence="3" id="KW-1185">Reference proteome</keyword>
<evidence type="ECO:0000256" key="1">
    <source>
        <dbReference type="ARBA" id="ARBA00022729"/>
    </source>
</evidence>
<dbReference type="OrthoDB" id="164042at2759"/>
<accession>A0A8T1XCC1</accession>
<proteinExistence type="predicted"/>
<dbReference type="PANTHER" id="PTHR30006:SF2">
    <property type="entry name" value="ABC TRANSPORTER SUBSTRATE-BINDING PROTEIN"/>
    <property type="match status" value="1"/>
</dbReference>
<keyword evidence="1" id="KW-0732">Signal</keyword>
<dbReference type="AlphaFoldDB" id="A0A8T1XCC1"/>
<dbReference type="Proteomes" id="UP000693981">
    <property type="component" value="Unassembled WGS sequence"/>
</dbReference>
<name>A0A8T1XCC1_9STRA</name>
<organism evidence="2 3">
    <name type="scientific">Phytophthora boehmeriae</name>
    <dbReference type="NCBI Taxonomy" id="109152"/>
    <lineage>
        <taxon>Eukaryota</taxon>
        <taxon>Sar</taxon>
        <taxon>Stramenopiles</taxon>
        <taxon>Oomycota</taxon>
        <taxon>Peronosporomycetes</taxon>
        <taxon>Peronosporales</taxon>
        <taxon>Peronosporaceae</taxon>
        <taxon>Phytophthora</taxon>
    </lineage>
</organism>
<evidence type="ECO:0000313" key="3">
    <source>
        <dbReference type="Proteomes" id="UP000693981"/>
    </source>
</evidence>
<reference evidence="2" key="1">
    <citation type="submission" date="2021-02" db="EMBL/GenBank/DDBJ databases">
        <authorList>
            <person name="Palmer J.M."/>
        </authorList>
    </citation>
    <scope>NUCLEOTIDE SEQUENCE</scope>
    <source>
        <strain evidence="2">SCRP23</strain>
    </source>
</reference>
<dbReference type="EMBL" id="JAGDFL010000006">
    <property type="protein sequence ID" value="KAG7401938.1"/>
    <property type="molecule type" value="Genomic_DNA"/>
</dbReference>
<evidence type="ECO:0000313" key="2">
    <source>
        <dbReference type="EMBL" id="KAG7401938.1"/>
    </source>
</evidence>
<protein>
    <submittedName>
        <fullName evidence="2">Uncharacterized protein</fullName>
    </submittedName>
</protein>
<dbReference type="PANTHER" id="PTHR30006">
    <property type="entry name" value="THIAMINE-BINDING PERIPLASMIC PROTEIN-RELATED"/>
    <property type="match status" value="1"/>
</dbReference>
<gene>
    <name evidence="2" type="ORF">PHYBOEH_009518</name>
</gene>